<reference evidence="3 4" key="1">
    <citation type="submission" date="2024-08" db="EMBL/GenBank/DDBJ databases">
        <title>Insights into the chromosomal genome structure of Flemingia macrophylla.</title>
        <authorList>
            <person name="Ding Y."/>
            <person name="Zhao Y."/>
            <person name="Bi W."/>
            <person name="Wu M."/>
            <person name="Zhao G."/>
            <person name="Gong Y."/>
            <person name="Li W."/>
            <person name="Zhang P."/>
        </authorList>
    </citation>
    <scope>NUCLEOTIDE SEQUENCE [LARGE SCALE GENOMIC DNA]</scope>
    <source>
        <strain evidence="3">DYQJB</strain>
        <tissue evidence="3">Leaf</tissue>
    </source>
</reference>
<dbReference type="PANTHER" id="PTHR34272">
    <property type="entry name" value="EXPRESSED PROTEIN"/>
    <property type="match status" value="1"/>
</dbReference>
<dbReference type="InterPro" id="IPR055513">
    <property type="entry name" value="DUF7086"/>
</dbReference>
<gene>
    <name evidence="3" type="ORF">Fmac_009168</name>
</gene>
<evidence type="ECO:0000313" key="3">
    <source>
        <dbReference type="EMBL" id="KAL2341228.1"/>
    </source>
</evidence>
<evidence type="ECO:0000259" key="2">
    <source>
        <dbReference type="Pfam" id="PF23324"/>
    </source>
</evidence>
<dbReference type="Pfam" id="PF23324">
    <property type="entry name" value="DUF7086"/>
    <property type="match status" value="1"/>
</dbReference>
<dbReference type="AlphaFoldDB" id="A0ABD1MZK6"/>
<feature type="compositionally biased region" description="Basic and acidic residues" evidence="1">
    <location>
        <begin position="1"/>
        <end position="19"/>
    </location>
</feature>
<dbReference type="PANTHER" id="PTHR34272:SF1">
    <property type="entry name" value="EXPRESSED PROTEIN"/>
    <property type="match status" value="1"/>
</dbReference>
<evidence type="ECO:0000256" key="1">
    <source>
        <dbReference type="SAM" id="MobiDB-lite"/>
    </source>
</evidence>
<dbReference type="EMBL" id="JBGMDY010000003">
    <property type="protein sequence ID" value="KAL2341228.1"/>
    <property type="molecule type" value="Genomic_DNA"/>
</dbReference>
<comment type="caution">
    <text evidence="3">The sequence shown here is derived from an EMBL/GenBank/DDBJ whole genome shotgun (WGS) entry which is preliminary data.</text>
</comment>
<dbReference type="Proteomes" id="UP001603857">
    <property type="component" value="Unassembled WGS sequence"/>
</dbReference>
<organism evidence="3 4">
    <name type="scientific">Flemingia macrophylla</name>
    <dbReference type="NCBI Taxonomy" id="520843"/>
    <lineage>
        <taxon>Eukaryota</taxon>
        <taxon>Viridiplantae</taxon>
        <taxon>Streptophyta</taxon>
        <taxon>Embryophyta</taxon>
        <taxon>Tracheophyta</taxon>
        <taxon>Spermatophyta</taxon>
        <taxon>Magnoliopsida</taxon>
        <taxon>eudicotyledons</taxon>
        <taxon>Gunneridae</taxon>
        <taxon>Pentapetalae</taxon>
        <taxon>rosids</taxon>
        <taxon>fabids</taxon>
        <taxon>Fabales</taxon>
        <taxon>Fabaceae</taxon>
        <taxon>Papilionoideae</taxon>
        <taxon>50 kb inversion clade</taxon>
        <taxon>NPAAA clade</taxon>
        <taxon>indigoferoid/millettioid clade</taxon>
        <taxon>Phaseoleae</taxon>
        <taxon>Flemingia</taxon>
    </lineage>
</organism>
<keyword evidence="4" id="KW-1185">Reference proteome</keyword>
<feature type="domain" description="DUF7086" evidence="2">
    <location>
        <begin position="90"/>
        <end position="223"/>
    </location>
</feature>
<evidence type="ECO:0000313" key="4">
    <source>
        <dbReference type="Proteomes" id="UP001603857"/>
    </source>
</evidence>
<sequence>MKNLKDEVTKNSKKEDDVLSLRPPSNCRKRAKHSNVENPLQRNQIPLTIPMLVPYTASNSHNIQDAAHVNTIPPPFPWATDRRATVHTRKYLTENSIVTITGTVKCKRCKTKFEMGLELENKLGEVWKFIHDNKDNMHDRAPVEWVNPALPKCEHCGGQNSIQPHLVGTKKKAINWLFLFLSQTLGCCTLKHLKYFLKHTNIHRTGAKDRVLYSTYMALCKQLVPEFDFQ</sequence>
<feature type="region of interest" description="Disordered" evidence="1">
    <location>
        <begin position="1"/>
        <end position="38"/>
    </location>
</feature>
<accession>A0ABD1MZK6</accession>
<protein>
    <recommendedName>
        <fullName evidence="2">DUF7086 domain-containing protein</fullName>
    </recommendedName>
</protein>
<name>A0ABD1MZK6_9FABA</name>
<proteinExistence type="predicted"/>